<protein>
    <submittedName>
        <fullName evidence="6">Potassium transporter KimA</fullName>
    </submittedName>
</protein>
<evidence type="ECO:0000313" key="6">
    <source>
        <dbReference type="EMBL" id="CAE6743489.1"/>
    </source>
</evidence>
<gene>
    <name evidence="6" type="primary">kimA</name>
    <name evidence="6" type="ORF">NSPZN2_160025</name>
</gene>
<accession>A0ABN7LCT9</accession>
<evidence type="ECO:0000256" key="4">
    <source>
        <dbReference type="ARBA" id="ARBA00023136"/>
    </source>
</evidence>
<dbReference type="InterPro" id="IPR002293">
    <property type="entry name" value="AA/rel_permease1"/>
</dbReference>
<feature type="transmembrane region" description="Helical" evidence="5">
    <location>
        <begin position="298"/>
        <end position="322"/>
    </location>
</feature>
<feature type="transmembrane region" description="Helical" evidence="5">
    <location>
        <begin position="369"/>
        <end position="385"/>
    </location>
</feature>
<feature type="transmembrane region" description="Helical" evidence="5">
    <location>
        <begin position="430"/>
        <end position="448"/>
    </location>
</feature>
<evidence type="ECO:0000256" key="5">
    <source>
        <dbReference type="SAM" id="Phobius"/>
    </source>
</evidence>
<feature type="transmembrane region" description="Helical" evidence="5">
    <location>
        <begin position="142"/>
        <end position="161"/>
    </location>
</feature>
<feature type="transmembrane region" description="Helical" evidence="5">
    <location>
        <begin position="343"/>
        <end position="363"/>
    </location>
</feature>
<dbReference type="PANTHER" id="PTHR47704:SF1">
    <property type="entry name" value="POTASSIUM TRANSPORTER KIMA"/>
    <property type="match status" value="1"/>
</dbReference>
<dbReference type="Gene3D" id="1.20.1740.10">
    <property type="entry name" value="Amino acid/polyamine transporter I"/>
    <property type="match status" value="1"/>
</dbReference>
<dbReference type="Proteomes" id="UP000675880">
    <property type="component" value="Unassembled WGS sequence"/>
</dbReference>
<name>A0ABN7LCT9_9BACT</name>
<dbReference type="EMBL" id="CAJNBJ010000008">
    <property type="protein sequence ID" value="CAE6743489.1"/>
    <property type="molecule type" value="Genomic_DNA"/>
</dbReference>
<feature type="transmembrane region" description="Helical" evidence="5">
    <location>
        <begin position="248"/>
        <end position="272"/>
    </location>
</feature>
<organism evidence="6 7">
    <name type="scientific">Nitrospira defluvii</name>
    <dbReference type="NCBI Taxonomy" id="330214"/>
    <lineage>
        <taxon>Bacteria</taxon>
        <taxon>Pseudomonadati</taxon>
        <taxon>Nitrospirota</taxon>
        <taxon>Nitrospiria</taxon>
        <taxon>Nitrospirales</taxon>
        <taxon>Nitrospiraceae</taxon>
        <taxon>Nitrospira</taxon>
    </lineage>
</organism>
<feature type="transmembrane region" description="Helical" evidence="5">
    <location>
        <begin position="212"/>
        <end position="236"/>
    </location>
</feature>
<proteinExistence type="predicted"/>
<dbReference type="PANTHER" id="PTHR47704">
    <property type="entry name" value="POTASSIUM TRANSPORTER KIMA"/>
    <property type="match status" value="1"/>
</dbReference>
<feature type="transmembrane region" description="Helical" evidence="5">
    <location>
        <begin position="173"/>
        <end position="192"/>
    </location>
</feature>
<sequence>MILKRWLVGLPLKTKEAAHERLSKRLALAVFSSDALSSVAYATEEILLVLTLAGTAMVGYSIPLSLSIIGLLIILTMSYRQIIFEYPEGGGAYIVGKSNLGEWSGLVAAAALMIDYVLTVAVSVAAGIAALTSAVPDLLPHREGLCVAAILLVTVVNLRGVRESGQFFAVPTYIFIGTLAAMLGVGAIQIVLGHASRVEPLPSIAAAEPLTLFLLLRAFSSGCTALTGVEVISNGVSAFKKPEPQNAALTMIGMAMILGTLFIGISSMAYYFGIVPKGDETVVSQIARATFGTGPLYYLVQASTMVILILAANSSFNGFPRLASILARDSYMPHQMSMMGDRLVFSNGVIILGVFSCLLIVLFKGDTHALIPLYAVGVFLSFTISQAGMVKRWLVKKGPHWEKKLLVNGIGAVTTAIATVIIASTKFTHGAWIVIVLIPLLITFFRAIHSHYKAVSEQVALSRGHRPPMPRRNIVVLPIGGVNRAVIRAVDYARSRSGDIRAVLVDVDPEETARVEIQWAQWGCGVPLTVLPSPYRSVLSSLLDYLEQVLQKDQECWVTVVIPEILPARWWQNILHNQRAFMLKGALLFKDRVILTDVPYHLTR</sequence>
<dbReference type="InterPro" id="IPR053153">
    <property type="entry name" value="APC_K+_Transporter"/>
</dbReference>
<feature type="transmembrane region" description="Helical" evidence="5">
    <location>
        <begin position="106"/>
        <end position="130"/>
    </location>
</feature>
<evidence type="ECO:0000256" key="2">
    <source>
        <dbReference type="ARBA" id="ARBA00022692"/>
    </source>
</evidence>
<comment type="subcellular location">
    <subcellularLocation>
        <location evidence="1">Membrane</location>
        <topology evidence="1">Multi-pass membrane protein</topology>
    </subcellularLocation>
</comment>
<reference evidence="6 7" key="1">
    <citation type="submission" date="2021-02" db="EMBL/GenBank/DDBJ databases">
        <authorList>
            <person name="Han P."/>
        </authorList>
    </citation>
    <scope>NUCLEOTIDE SEQUENCE [LARGE SCALE GENOMIC DNA]</scope>
    <source>
        <strain evidence="6">Candidatus Nitrospira sp. ZN2</strain>
    </source>
</reference>
<keyword evidence="7" id="KW-1185">Reference proteome</keyword>
<feature type="transmembrane region" description="Helical" evidence="5">
    <location>
        <begin position="52"/>
        <end position="75"/>
    </location>
</feature>
<dbReference type="RefSeq" id="WP_213042095.1">
    <property type="nucleotide sequence ID" value="NZ_CAJNBJ010000008.1"/>
</dbReference>
<keyword evidence="2 5" id="KW-0812">Transmembrane</keyword>
<dbReference type="Pfam" id="PF13520">
    <property type="entry name" value="AA_permease_2"/>
    <property type="match status" value="1"/>
</dbReference>
<evidence type="ECO:0000313" key="7">
    <source>
        <dbReference type="Proteomes" id="UP000675880"/>
    </source>
</evidence>
<feature type="transmembrane region" description="Helical" evidence="5">
    <location>
        <begin position="405"/>
        <end position="424"/>
    </location>
</feature>
<comment type="caution">
    <text evidence="6">The sequence shown here is derived from an EMBL/GenBank/DDBJ whole genome shotgun (WGS) entry which is preliminary data.</text>
</comment>
<keyword evidence="3 5" id="KW-1133">Transmembrane helix</keyword>
<evidence type="ECO:0000256" key="1">
    <source>
        <dbReference type="ARBA" id="ARBA00004141"/>
    </source>
</evidence>
<evidence type="ECO:0000256" key="3">
    <source>
        <dbReference type="ARBA" id="ARBA00022989"/>
    </source>
</evidence>
<keyword evidence="4 5" id="KW-0472">Membrane</keyword>